<dbReference type="Proteomes" id="UP000094526">
    <property type="component" value="Unassembled WGS sequence"/>
</dbReference>
<organism evidence="1 2">
    <name type="scientific">Cladophialophora carrionii</name>
    <dbReference type="NCBI Taxonomy" id="86049"/>
    <lineage>
        <taxon>Eukaryota</taxon>
        <taxon>Fungi</taxon>
        <taxon>Dikarya</taxon>
        <taxon>Ascomycota</taxon>
        <taxon>Pezizomycotina</taxon>
        <taxon>Eurotiomycetes</taxon>
        <taxon>Chaetothyriomycetidae</taxon>
        <taxon>Chaetothyriales</taxon>
        <taxon>Herpotrichiellaceae</taxon>
        <taxon>Cladophialophora</taxon>
    </lineage>
</organism>
<dbReference type="EMBL" id="LGRB01000020">
    <property type="protein sequence ID" value="OCT44413.1"/>
    <property type="molecule type" value="Genomic_DNA"/>
</dbReference>
<proteinExistence type="predicted"/>
<accession>A0A1C1C7A7</accession>
<sequence length="90" mass="10150">MGPHGGSSIAAQPNLVANFIDGTSKSFEEVTSYAVMWRLTILRTKSNRQEQQQVQQQLACQVAWKAPMVYTIGFERDVFCKPARLEAIFK</sequence>
<gene>
    <name evidence="1" type="ORF">CLCR_06476</name>
</gene>
<keyword evidence="2" id="KW-1185">Reference proteome</keyword>
<comment type="caution">
    <text evidence="1">The sequence shown here is derived from an EMBL/GenBank/DDBJ whole genome shotgun (WGS) entry which is preliminary data.</text>
</comment>
<reference evidence="2" key="1">
    <citation type="submission" date="2015-07" db="EMBL/GenBank/DDBJ databases">
        <authorList>
            <person name="Teixeira M.M."/>
            <person name="Souza R.C."/>
            <person name="Almeida L.G."/>
            <person name="Vicente V.A."/>
            <person name="de Hoog S."/>
            <person name="Bocca A.L."/>
            <person name="de Almeida S.R."/>
            <person name="Vasconcelos A.T."/>
            <person name="Felipe M.S."/>
        </authorList>
    </citation>
    <scope>NUCLEOTIDE SEQUENCE [LARGE SCALE GENOMIC DNA]</scope>
    <source>
        <strain evidence="2">KSF</strain>
    </source>
</reference>
<dbReference type="VEuPathDB" id="FungiDB:CLCR_06476"/>
<evidence type="ECO:0000313" key="2">
    <source>
        <dbReference type="Proteomes" id="UP000094526"/>
    </source>
</evidence>
<evidence type="ECO:0000313" key="1">
    <source>
        <dbReference type="EMBL" id="OCT44413.1"/>
    </source>
</evidence>
<name>A0A1C1C7A7_9EURO</name>
<protein>
    <submittedName>
        <fullName evidence="1">Uncharacterized protein</fullName>
    </submittedName>
</protein>
<dbReference type="AlphaFoldDB" id="A0A1C1C7A7"/>